<dbReference type="InterPro" id="IPR011712">
    <property type="entry name" value="Sig_transdc_His_kin_sub3_dim/P"/>
</dbReference>
<feature type="domain" description="Signal transduction histidine kinase subgroup 3 dimerisation and phosphoacceptor" evidence="5">
    <location>
        <begin position="238"/>
        <end position="302"/>
    </location>
</feature>
<gene>
    <name evidence="6" type="primary">desK_3</name>
    <name evidence="6" type="ORF">Clow_01414</name>
</gene>
<evidence type="ECO:0000259" key="5">
    <source>
        <dbReference type="Pfam" id="PF07730"/>
    </source>
</evidence>
<dbReference type="GO" id="GO:0016020">
    <property type="term" value="C:membrane"/>
    <property type="evidence" value="ECO:0007669"/>
    <property type="project" value="InterPro"/>
</dbReference>
<name>A0A0Q0UDX1_9CORY</name>
<evidence type="ECO:0000256" key="4">
    <source>
        <dbReference type="SAM" id="Phobius"/>
    </source>
</evidence>
<evidence type="ECO:0000256" key="1">
    <source>
        <dbReference type="ARBA" id="ARBA00022679"/>
    </source>
</evidence>
<keyword evidence="3" id="KW-0902">Two-component regulatory system</keyword>
<dbReference type="GO" id="GO:0046983">
    <property type="term" value="F:protein dimerization activity"/>
    <property type="evidence" value="ECO:0007669"/>
    <property type="project" value="InterPro"/>
</dbReference>
<dbReference type="RefSeq" id="WP_055178048.1">
    <property type="nucleotide sequence ID" value="NZ_JAUSQY010000001.1"/>
</dbReference>
<feature type="transmembrane region" description="Helical" evidence="4">
    <location>
        <begin position="138"/>
        <end position="156"/>
    </location>
</feature>
<keyword evidence="4" id="KW-0472">Membrane</keyword>
<dbReference type="Gene3D" id="3.30.565.10">
    <property type="entry name" value="Histidine kinase-like ATPase, C-terminal domain"/>
    <property type="match status" value="1"/>
</dbReference>
<feature type="transmembrane region" description="Helical" evidence="4">
    <location>
        <begin position="163"/>
        <end position="181"/>
    </location>
</feature>
<keyword evidence="2 6" id="KW-0418">Kinase</keyword>
<keyword evidence="7" id="KW-1185">Reference proteome</keyword>
<dbReference type="InterPro" id="IPR036890">
    <property type="entry name" value="HATPase_C_sf"/>
</dbReference>
<reference evidence="6 7" key="1">
    <citation type="submission" date="2015-10" db="EMBL/GenBank/DDBJ databases">
        <title>Corynebacteirum lowii and Corynebacterium oculi species nova, derived from human clinical disease and and emended description of Corynebacterium mastiditis.</title>
        <authorList>
            <person name="Bernard K."/>
            <person name="Pacheco A.L."/>
            <person name="Mcdougall C."/>
            <person name="Burtx T."/>
            <person name="Weibe D."/>
            <person name="Tyler S."/>
            <person name="Olson A.B."/>
            <person name="Cnockaert M."/>
            <person name="Eguchi H."/>
            <person name="Kuwahara T."/>
            <person name="Nakayama-Imaohji H."/>
            <person name="Boudewijins M."/>
            <person name="Van Hoecke F."/>
            <person name="Bernier A.-M."/>
            <person name="Vandamme P."/>
        </authorList>
    </citation>
    <scope>NUCLEOTIDE SEQUENCE [LARGE SCALE GENOMIC DNA]</scope>
    <source>
        <strain evidence="6 7">NML 130206</strain>
    </source>
</reference>
<dbReference type="PANTHER" id="PTHR24421">
    <property type="entry name" value="NITRATE/NITRITE SENSOR PROTEIN NARX-RELATED"/>
    <property type="match status" value="1"/>
</dbReference>
<protein>
    <submittedName>
        <fullName evidence="6">Sensor histidine kinase DesK</fullName>
        <ecNumber evidence="6">2.7.13.3</ecNumber>
    </submittedName>
</protein>
<comment type="caution">
    <text evidence="6">The sequence shown here is derived from an EMBL/GenBank/DDBJ whole genome shotgun (WGS) entry which is preliminary data.</text>
</comment>
<feature type="transmembrane region" description="Helical" evidence="4">
    <location>
        <begin position="30"/>
        <end position="48"/>
    </location>
</feature>
<keyword evidence="4" id="KW-0812">Transmembrane</keyword>
<dbReference type="PANTHER" id="PTHR24421:SF63">
    <property type="entry name" value="SENSOR HISTIDINE KINASE DESK"/>
    <property type="match status" value="1"/>
</dbReference>
<dbReference type="Proteomes" id="UP000050488">
    <property type="component" value="Unassembled WGS sequence"/>
</dbReference>
<dbReference type="InterPro" id="IPR050482">
    <property type="entry name" value="Sensor_HK_TwoCompSys"/>
</dbReference>
<dbReference type="GO" id="GO:0000155">
    <property type="term" value="F:phosphorelay sensor kinase activity"/>
    <property type="evidence" value="ECO:0007669"/>
    <property type="project" value="InterPro"/>
</dbReference>
<sequence length="434" mass="48285">MPSPIAERLKPLTHPRRSWAALPNPTKFTLYTRVSLQVLTIFFLLFPSTDTSLFPHFLYSEANLTEEIIAGISAKQILSLLLLSAVIVSTNVFLARVPELNPNSTKDHHKVFRVGFILTLLLLLWGMSIALPDLHNKPLGLVIFSTSILALDYLPFIRHTWKITALLSLILAGLFLLSFQSNPTIGESDFRRGFFLGFILVYPAALVALTRLSLWSVNIIKQAERSAELQRSLTLTEERLRFAQEMHDTLGQNLAAINMKTELASALAQHNDSRLHGELTELQSLTRATITDMREVIKGYRNINLNTEIEGATSLLQSAGIRFNVTGSAETIPHRYQELSAWLVREATTNILKHSAAITATLNLDSASISILNDGAPTATKPLRLGGLKALEQRAYAQHNARLSIKRKGGDFCLTLHFDSPSGEQNPEERPRIP</sequence>
<dbReference type="EMBL" id="LKEV01000004">
    <property type="protein sequence ID" value="KQB86062.1"/>
    <property type="molecule type" value="Genomic_DNA"/>
</dbReference>
<evidence type="ECO:0000256" key="3">
    <source>
        <dbReference type="ARBA" id="ARBA00023012"/>
    </source>
</evidence>
<dbReference type="Pfam" id="PF07730">
    <property type="entry name" value="HisKA_3"/>
    <property type="match status" value="1"/>
</dbReference>
<evidence type="ECO:0000256" key="2">
    <source>
        <dbReference type="ARBA" id="ARBA00022777"/>
    </source>
</evidence>
<evidence type="ECO:0000313" key="6">
    <source>
        <dbReference type="EMBL" id="KQB86062.1"/>
    </source>
</evidence>
<keyword evidence="1 6" id="KW-0808">Transferase</keyword>
<feature type="transmembrane region" description="Helical" evidence="4">
    <location>
        <begin position="114"/>
        <end position="132"/>
    </location>
</feature>
<dbReference type="EC" id="2.7.13.3" evidence="6"/>
<proteinExistence type="predicted"/>
<dbReference type="OrthoDB" id="5241784at2"/>
<evidence type="ECO:0000313" key="7">
    <source>
        <dbReference type="Proteomes" id="UP000050488"/>
    </source>
</evidence>
<feature type="transmembrane region" description="Helical" evidence="4">
    <location>
        <begin position="68"/>
        <end position="94"/>
    </location>
</feature>
<dbReference type="STRING" id="1544413.Clow_01414"/>
<keyword evidence="4" id="KW-1133">Transmembrane helix</keyword>
<dbReference type="Gene3D" id="1.20.5.1930">
    <property type="match status" value="1"/>
</dbReference>
<accession>A0A0Q0UDX1</accession>
<feature type="transmembrane region" description="Helical" evidence="4">
    <location>
        <begin position="193"/>
        <end position="214"/>
    </location>
</feature>
<dbReference type="AlphaFoldDB" id="A0A0Q0UDX1"/>
<organism evidence="6 7">
    <name type="scientific">Corynebacterium lowii</name>
    <dbReference type="NCBI Taxonomy" id="1544413"/>
    <lineage>
        <taxon>Bacteria</taxon>
        <taxon>Bacillati</taxon>
        <taxon>Actinomycetota</taxon>
        <taxon>Actinomycetes</taxon>
        <taxon>Mycobacteriales</taxon>
        <taxon>Corynebacteriaceae</taxon>
        <taxon>Corynebacterium</taxon>
    </lineage>
</organism>
<dbReference type="PATRIC" id="fig|1544413.3.peg.1418"/>